<dbReference type="InterPro" id="IPR043739">
    <property type="entry name" value="DUF5684"/>
</dbReference>
<gene>
    <name evidence="2" type="ORF">CVS47_02551</name>
</gene>
<keyword evidence="3" id="KW-1185">Reference proteome</keyword>
<keyword evidence="1" id="KW-0812">Transmembrane</keyword>
<dbReference type="Pfam" id="PF18936">
    <property type="entry name" value="DUF5684"/>
    <property type="match status" value="1"/>
</dbReference>
<sequence>MHTVALALPLLASVQNADNSGATTGSFFGGLIGYILFVAAVWPFLKKAGQPGWVALIPFVAAFFIVRAAGLSAWWGLLLLVPIVNVVFAVIVALRLGRAFGHGAVFSIFLLWLLSLIGYFIISYSGDRWDRSRI</sequence>
<name>A0A3S9WCY3_9MICO</name>
<feature type="transmembrane region" description="Helical" evidence="1">
    <location>
        <begin position="103"/>
        <end position="122"/>
    </location>
</feature>
<feature type="transmembrane region" description="Helical" evidence="1">
    <location>
        <begin position="26"/>
        <end position="45"/>
    </location>
</feature>
<keyword evidence="1" id="KW-0472">Membrane</keyword>
<accession>A0A3S9WCY3</accession>
<evidence type="ECO:0000313" key="3">
    <source>
        <dbReference type="Proteomes" id="UP000276888"/>
    </source>
</evidence>
<protein>
    <submittedName>
        <fullName evidence="2">Uncharacterized protein</fullName>
    </submittedName>
</protein>
<dbReference type="AlphaFoldDB" id="A0A3S9WCY3"/>
<dbReference type="RefSeq" id="WP_127096399.1">
    <property type="nucleotide sequence ID" value="NZ_CP031423.1"/>
</dbReference>
<feature type="transmembrane region" description="Helical" evidence="1">
    <location>
        <begin position="52"/>
        <end position="69"/>
    </location>
</feature>
<dbReference type="Proteomes" id="UP000276888">
    <property type="component" value="Chromosome"/>
</dbReference>
<evidence type="ECO:0000313" key="2">
    <source>
        <dbReference type="EMBL" id="AZS37904.1"/>
    </source>
</evidence>
<dbReference type="KEGG" id="mlv:CVS47_02551"/>
<proteinExistence type="predicted"/>
<dbReference type="EMBL" id="CP031423">
    <property type="protein sequence ID" value="AZS37904.1"/>
    <property type="molecule type" value="Genomic_DNA"/>
</dbReference>
<keyword evidence="1" id="KW-1133">Transmembrane helix</keyword>
<organism evidence="2 3">
    <name type="scientific">Microbacterium lemovicicum</name>
    <dbReference type="NCBI Taxonomy" id="1072463"/>
    <lineage>
        <taxon>Bacteria</taxon>
        <taxon>Bacillati</taxon>
        <taxon>Actinomycetota</taxon>
        <taxon>Actinomycetes</taxon>
        <taxon>Micrococcales</taxon>
        <taxon>Microbacteriaceae</taxon>
        <taxon>Microbacterium</taxon>
    </lineage>
</organism>
<reference evidence="2 3" key="1">
    <citation type="submission" date="2018-08" db="EMBL/GenBank/DDBJ databases">
        <title>Microbacterium lemovicicum sp. nov., a bacterium isolated from a natural uranium-rich soil.</title>
        <authorList>
            <person name="ORTET P."/>
        </authorList>
    </citation>
    <scope>NUCLEOTIDE SEQUENCE [LARGE SCALE GENOMIC DNA]</scope>
    <source>
        <strain evidence="2 3">Viu22</strain>
    </source>
</reference>
<evidence type="ECO:0000256" key="1">
    <source>
        <dbReference type="SAM" id="Phobius"/>
    </source>
</evidence>
<dbReference type="OrthoDB" id="2376202at2"/>
<feature type="transmembrane region" description="Helical" evidence="1">
    <location>
        <begin position="75"/>
        <end position="96"/>
    </location>
</feature>